<evidence type="ECO:0000313" key="3">
    <source>
        <dbReference type="EMBL" id="VDD20001.1"/>
    </source>
</evidence>
<feature type="chain" id="PRO_5018136036" description="Neprosin PEP catalytic domain-containing protein" evidence="1">
    <location>
        <begin position="20"/>
        <end position="388"/>
    </location>
</feature>
<dbReference type="EMBL" id="LR031577">
    <property type="protein sequence ID" value="VDD20001.1"/>
    <property type="molecule type" value="Genomic_DNA"/>
</dbReference>
<dbReference type="Pfam" id="PF14365">
    <property type="entry name" value="Neprosin_AP"/>
    <property type="match status" value="1"/>
</dbReference>
<feature type="domain" description="Neprosin PEP catalytic" evidence="2">
    <location>
        <begin position="135"/>
        <end position="388"/>
    </location>
</feature>
<dbReference type="PANTHER" id="PTHR31589:SF67">
    <property type="entry name" value="NEPROSIN DOMAIN-CONTAINING PROTEIN-RELATED"/>
    <property type="match status" value="1"/>
</dbReference>
<dbReference type="InterPro" id="IPR004314">
    <property type="entry name" value="Neprosin"/>
</dbReference>
<dbReference type="PANTHER" id="PTHR31589">
    <property type="entry name" value="PROTEIN, PUTATIVE (DUF239)-RELATED-RELATED"/>
    <property type="match status" value="1"/>
</dbReference>
<dbReference type="InterPro" id="IPR053168">
    <property type="entry name" value="Glutamic_endopeptidase"/>
</dbReference>
<evidence type="ECO:0000256" key="1">
    <source>
        <dbReference type="SAM" id="SignalP"/>
    </source>
</evidence>
<keyword evidence="1" id="KW-0732">Signal</keyword>
<proteinExistence type="predicted"/>
<gene>
    <name evidence="3" type="ORF">BRAA10T44667Z</name>
</gene>
<protein>
    <recommendedName>
        <fullName evidence="2">Neprosin PEP catalytic domain-containing protein</fullName>
    </recommendedName>
</protein>
<reference evidence="3" key="1">
    <citation type="submission" date="2018-11" db="EMBL/GenBank/DDBJ databases">
        <authorList>
            <consortium name="Genoscope - CEA"/>
            <person name="William W."/>
        </authorList>
    </citation>
    <scope>NUCLEOTIDE SEQUENCE</scope>
</reference>
<name>A0A3P6DA34_BRACM</name>
<evidence type="ECO:0000259" key="2">
    <source>
        <dbReference type="PROSITE" id="PS52045"/>
    </source>
</evidence>
<dbReference type="PROSITE" id="PS52045">
    <property type="entry name" value="NEPROSIN_PEP_CD"/>
    <property type="match status" value="1"/>
</dbReference>
<dbReference type="Pfam" id="PF03080">
    <property type="entry name" value="Neprosin"/>
    <property type="match status" value="1"/>
</dbReference>
<dbReference type="InterPro" id="IPR025521">
    <property type="entry name" value="Neprosin_propep"/>
</dbReference>
<feature type="signal peptide" evidence="1">
    <location>
        <begin position="1"/>
        <end position="19"/>
    </location>
</feature>
<organism evidence="3">
    <name type="scientific">Brassica campestris</name>
    <name type="common">Field mustard</name>
    <dbReference type="NCBI Taxonomy" id="3711"/>
    <lineage>
        <taxon>Eukaryota</taxon>
        <taxon>Viridiplantae</taxon>
        <taxon>Streptophyta</taxon>
        <taxon>Embryophyta</taxon>
        <taxon>Tracheophyta</taxon>
        <taxon>Spermatophyta</taxon>
        <taxon>Magnoliopsida</taxon>
        <taxon>eudicotyledons</taxon>
        <taxon>Gunneridae</taxon>
        <taxon>Pentapetalae</taxon>
        <taxon>rosids</taxon>
        <taxon>malvids</taxon>
        <taxon>Brassicales</taxon>
        <taxon>Brassicaceae</taxon>
        <taxon>Brassiceae</taxon>
        <taxon>Brassica</taxon>
    </lineage>
</organism>
<dbReference type="AlphaFoldDB" id="A0A3P6DA34"/>
<accession>A0A3P6DA34</accession>
<sequence length="388" mass="43646">MNIFVKLVLVVFIVSLAQSREIVRNVKSYKLNEKILYDCVDIYKQPSLSHPLLKNHKIQMEPSFSSLKPKKQVKNKIENRIRVECPNGTVPILKNTKEYVTNAQYWAERHFNPLTDESHGKHVSLMDYLSYKYVSYKRYGNLKIAGVREQGQGPYHGVAAWMTVHDLNISRDQASYANIYAGSVLNSKTNFIQTGWMVNPSLFGDGQTWRYGFWKGADGAGCYNTICPGFIQVSKTDLLSGPIPHPRKGDRAVFPSIVQDEVSGHWWTAHVRNFKKDIAIGYWPKELFDVIGHSVNMVGVTGAVQASPSGISPPMGNGHLPSKNEDESARVRHLVIVNSKFKGKELDISNLDKLLDSNKCYGLRDGKKRFFLVESNLFTYGGPGGKSC</sequence>